<dbReference type="InterPro" id="IPR012171">
    <property type="entry name" value="Fatty_acid_desaturase"/>
</dbReference>
<dbReference type="PANTHER" id="PTHR19353:SF19">
    <property type="entry name" value="DELTA(5) FATTY ACID DESATURASE C-RELATED"/>
    <property type="match status" value="1"/>
</dbReference>
<dbReference type="CDD" id="cd03506">
    <property type="entry name" value="Delta6-FADS-like"/>
    <property type="match status" value="1"/>
</dbReference>
<evidence type="ECO:0000256" key="2">
    <source>
        <dbReference type="SAM" id="MobiDB-lite"/>
    </source>
</evidence>
<dbReference type="GO" id="GO:0016020">
    <property type="term" value="C:membrane"/>
    <property type="evidence" value="ECO:0007669"/>
    <property type="project" value="TreeGrafter"/>
</dbReference>
<dbReference type="InterPro" id="IPR001199">
    <property type="entry name" value="Cyt_B5-like_heme/steroid-bd"/>
</dbReference>
<dbReference type="InterPro" id="IPR036400">
    <property type="entry name" value="Cyt_B5-like_heme/steroid_sf"/>
</dbReference>
<dbReference type="Pfam" id="PF00487">
    <property type="entry name" value="FA_desaturase"/>
    <property type="match status" value="1"/>
</dbReference>
<keyword evidence="3" id="KW-1133">Transmembrane helix</keyword>
<feature type="transmembrane region" description="Helical" evidence="3">
    <location>
        <begin position="357"/>
        <end position="384"/>
    </location>
</feature>
<dbReference type="PANTHER" id="PTHR19353">
    <property type="entry name" value="FATTY ACID DESATURASE 2"/>
    <property type="match status" value="1"/>
</dbReference>
<dbReference type="InterPro" id="IPR005804">
    <property type="entry name" value="FA_desaturase_dom"/>
</dbReference>
<evidence type="ECO:0000256" key="3">
    <source>
        <dbReference type="SAM" id="Phobius"/>
    </source>
</evidence>
<dbReference type="GO" id="GO:0006636">
    <property type="term" value="P:unsaturated fatty acid biosynthetic process"/>
    <property type="evidence" value="ECO:0007669"/>
    <property type="project" value="UniProtKB-ARBA"/>
</dbReference>
<evidence type="ECO:0000259" key="5">
    <source>
        <dbReference type="Pfam" id="PF00487"/>
    </source>
</evidence>
<evidence type="ECO:0000256" key="1">
    <source>
        <dbReference type="ARBA" id="ARBA00023002"/>
    </source>
</evidence>
<dbReference type="Gene3D" id="3.10.120.10">
    <property type="entry name" value="Cytochrome b5-like heme/steroid binding domain"/>
    <property type="match status" value="1"/>
</dbReference>
<organism evidence="6">
    <name type="scientific">Ostreococcus mediterraneus</name>
    <dbReference type="NCBI Taxonomy" id="1486918"/>
    <lineage>
        <taxon>Eukaryota</taxon>
        <taxon>Viridiplantae</taxon>
        <taxon>Chlorophyta</taxon>
        <taxon>Mamiellophyceae</taxon>
        <taxon>Mamiellales</taxon>
        <taxon>Bathycoccaceae</taxon>
        <taxon>Ostreococcus</taxon>
    </lineage>
</organism>
<accession>A0A7S0KLE5</accession>
<evidence type="ECO:0000259" key="4">
    <source>
        <dbReference type="Pfam" id="PF00173"/>
    </source>
</evidence>
<proteinExistence type="predicted"/>
<keyword evidence="3" id="KW-0812">Transmembrane</keyword>
<dbReference type="AlphaFoldDB" id="A0A7S0KLE5"/>
<reference evidence="6" key="1">
    <citation type="submission" date="2021-01" db="EMBL/GenBank/DDBJ databases">
        <authorList>
            <person name="Corre E."/>
            <person name="Pelletier E."/>
            <person name="Niang G."/>
            <person name="Scheremetjew M."/>
            <person name="Finn R."/>
            <person name="Kale V."/>
            <person name="Holt S."/>
            <person name="Cochrane G."/>
            <person name="Meng A."/>
            <person name="Brown T."/>
            <person name="Cohen L."/>
        </authorList>
    </citation>
    <scope>NUCLEOTIDE SEQUENCE</scope>
    <source>
        <strain evidence="6">Clade-D-RCC2572</strain>
    </source>
</reference>
<protein>
    <recommendedName>
        <fullName evidence="7">Cytochrome b5 heme-binding domain-containing protein</fullName>
    </recommendedName>
</protein>
<feature type="domain" description="Fatty acid desaturase" evidence="5">
    <location>
        <begin position="228"/>
        <end position="465"/>
    </location>
</feature>
<evidence type="ECO:0000313" key="6">
    <source>
        <dbReference type="EMBL" id="CAD8584002.1"/>
    </source>
</evidence>
<dbReference type="SUPFAM" id="SSF55856">
    <property type="entry name" value="Cytochrome b5-like heme/steroid binding domain"/>
    <property type="match status" value="1"/>
</dbReference>
<sequence>MFTTARARATPRAGAVATARATARRGVTCATGRATGRTTTGSVRASATTTTTMMMRAGAGAGAGARASPRGLVRTVGASASPLAMPTYDGYDGPVKDKNEPIRVKIGDEWYDCRGWAKAHPGGERWLYFFDGRDATDVFYALHSYGPNGSDLAVKRLSKLPRCDPPVDKSKLPNERSYAVSMAFSELRDKLAEDGFFKREPLKEAWALFQVVALYASGTFLAYSHPIIATILLGLGMEQAGWLGHDYVHGRGPWCDLMRYMPTLLNGHSVEWWMQKHSMHHSFTNEEHLDNDVMMEPFFFLRSPTESGRPDHPMRKFQHIYGYPLLSIMFWLWRFHSFQTAWARKDKKELVLLGANYVFLATMMPWQVAVGAITLSGFLVGALVSATHQSEEIMEFGESPEYVEGQFRSTRDAECVAGPLETWIWGGMDTQLEHHLFPTMPRYNYHKLRPLLKVWAKANGITYRSSPSTTIISDNFNMLKRVAKAA</sequence>
<dbReference type="Pfam" id="PF00173">
    <property type="entry name" value="Cyt-b5"/>
    <property type="match status" value="1"/>
</dbReference>
<dbReference type="GO" id="GO:0016717">
    <property type="term" value="F:oxidoreductase activity, acting on paired donors, with oxidation of a pair of donors resulting in the reduction of molecular oxygen to two molecules of water"/>
    <property type="evidence" value="ECO:0007669"/>
    <property type="project" value="TreeGrafter"/>
</dbReference>
<feature type="transmembrane region" description="Helical" evidence="3">
    <location>
        <begin position="320"/>
        <end position="337"/>
    </location>
</feature>
<evidence type="ECO:0008006" key="7">
    <source>
        <dbReference type="Google" id="ProtNLM"/>
    </source>
</evidence>
<keyword evidence="1" id="KW-0560">Oxidoreductase</keyword>
<feature type="region of interest" description="Disordered" evidence="2">
    <location>
        <begin position="1"/>
        <end position="21"/>
    </location>
</feature>
<dbReference type="GO" id="GO:0042759">
    <property type="term" value="P:long-chain fatty acid biosynthetic process"/>
    <property type="evidence" value="ECO:0007669"/>
    <property type="project" value="UniProtKB-ARBA"/>
</dbReference>
<gene>
    <name evidence="6" type="ORF">OMED0929_LOCUS4689</name>
</gene>
<name>A0A7S0KLE5_9CHLO</name>
<feature type="domain" description="Cytochrome b5 heme-binding" evidence="4">
    <location>
        <begin position="98"/>
        <end position="144"/>
    </location>
</feature>
<dbReference type="EMBL" id="HBEW01005581">
    <property type="protein sequence ID" value="CAD8584002.1"/>
    <property type="molecule type" value="Transcribed_RNA"/>
</dbReference>
<keyword evidence="3" id="KW-0472">Membrane</keyword>